<dbReference type="EMBL" id="CP000478">
    <property type="protein sequence ID" value="ABK15977.1"/>
    <property type="molecule type" value="Genomic_DNA"/>
</dbReference>
<gene>
    <name evidence="3" type="ordered locus">Sfum_0276</name>
</gene>
<name>A0LEX5_SYNFM</name>
<dbReference type="SUPFAM" id="SSF46785">
    <property type="entry name" value="Winged helix' DNA-binding domain"/>
    <property type="match status" value="1"/>
</dbReference>
<protein>
    <submittedName>
        <fullName evidence="3">Transcriptional regulator, PadR family</fullName>
    </submittedName>
</protein>
<organism evidence="3 4">
    <name type="scientific">Syntrophobacter fumaroxidans (strain DSM 10017 / MPOB)</name>
    <dbReference type="NCBI Taxonomy" id="335543"/>
    <lineage>
        <taxon>Bacteria</taxon>
        <taxon>Pseudomonadati</taxon>
        <taxon>Thermodesulfobacteriota</taxon>
        <taxon>Syntrophobacteria</taxon>
        <taxon>Syntrophobacterales</taxon>
        <taxon>Syntrophobacteraceae</taxon>
        <taxon>Syntrophobacter</taxon>
    </lineage>
</organism>
<dbReference type="PANTHER" id="PTHR33169:SF14">
    <property type="entry name" value="TRANSCRIPTIONAL REGULATOR RV3488"/>
    <property type="match status" value="1"/>
</dbReference>
<dbReference type="eggNOG" id="COG1695">
    <property type="taxonomic scope" value="Bacteria"/>
</dbReference>
<evidence type="ECO:0000313" key="4">
    <source>
        <dbReference type="Proteomes" id="UP000001784"/>
    </source>
</evidence>
<dbReference type="InterPro" id="IPR005149">
    <property type="entry name" value="Tscrpt_reg_PadR_N"/>
</dbReference>
<feature type="region of interest" description="Disordered" evidence="1">
    <location>
        <begin position="1"/>
        <end position="29"/>
    </location>
</feature>
<proteinExistence type="predicted"/>
<dbReference type="STRING" id="335543.Sfum_0276"/>
<dbReference type="Gene3D" id="1.10.10.10">
    <property type="entry name" value="Winged helix-like DNA-binding domain superfamily/Winged helix DNA-binding domain"/>
    <property type="match status" value="1"/>
</dbReference>
<feature type="compositionally biased region" description="Basic and acidic residues" evidence="1">
    <location>
        <begin position="7"/>
        <end position="29"/>
    </location>
</feature>
<accession>A0LEX5</accession>
<dbReference type="InterPro" id="IPR036388">
    <property type="entry name" value="WH-like_DNA-bd_sf"/>
</dbReference>
<dbReference type="Proteomes" id="UP000001784">
    <property type="component" value="Chromosome"/>
</dbReference>
<dbReference type="HOGENOM" id="CLU_063440_5_0_7"/>
<dbReference type="KEGG" id="sfu:Sfum_0276"/>
<keyword evidence="4" id="KW-1185">Reference proteome</keyword>
<reference evidence="3 4" key="1">
    <citation type="submission" date="2006-10" db="EMBL/GenBank/DDBJ databases">
        <title>Complete sequence of Syntrophobacter fumaroxidans MPOB.</title>
        <authorList>
            <consortium name="US DOE Joint Genome Institute"/>
            <person name="Copeland A."/>
            <person name="Lucas S."/>
            <person name="Lapidus A."/>
            <person name="Barry K."/>
            <person name="Detter J.C."/>
            <person name="Glavina del Rio T."/>
            <person name="Hammon N."/>
            <person name="Israni S."/>
            <person name="Pitluck S."/>
            <person name="Goltsman E.G."/>
            <person name="Martinez M."/>
            <person name="Schmutz J."/>
            <person name="Larimer F."/>
            <person name="Land M."/>
            <person name="Hauser L."/>
            <person name="Kyrpides N."/>
            <person name="Kim E."/>
            <person name="Boone D.R."/>
            <person name="Brockman F."/>
            <person name="Culley D."/>
            <person name="Ferry J."/>
            <person name="Gunsalus R."/>
            <person name="McInerney M.J."/>
            <person name="Morrison M."/>
            <person name="Plugge C."/>
            <person name="Rohlin L."/>
            <person name="Scholten J."/>
            <person name="Sieber J."/>
            <person name="Stams A.J.M."/>
            <person name="Worm P."/>
            <person name="Henstra A.M."/>
            <person name="Richardson P."/>
        </authorList>
    </citation>
    <scope>NUCLEOTIDE SEQUENCE [LARGE SCALE GENOMIC DNA]</scope>
    <source>
        <strain evidence="4">DSM 10017 / MPOB</strain>
    </source>
</reference>
<dbReference type="PANTHER" id="PTHR33169">
    <property type="entry name" value="PADR-FAMILY TRANSCRIPTIONAL REGULATOR"/>
    <property type="match status" value="1"/>
</dbReference>
<evidence type="ECO:0000256" key="1">
    <source>
        <dbReference type="SAM" id="MobiDB-lite"/>
    </source>
</evidence>
<dbReference type="AlphaFoldDB" id="A0LEX5"/>
<dbReference type="Pfam" id="PF03551">
    <property type="entry name" value="PadR"/>
    <property type="match status" value="1"/>
</dbReference>
<sequence>MLHGYRSRKDMPEPKGKKARPEQGKRERYMQPSILLGLYPKPSYGYELIQNIQRFGFVEGQAPPGMIYRHLHQLEGDGLVSSEWDTGAGPAKRMYRLTEEGRQMLALWVEYMERQARNLSAFVEQYRSTRAAGSAEPS</sequence>
<dbReference type="InterPro" id="IPR052509">
    <property type="entry name" value="Metal_resp_DNA-bind_regulator"/>
</dbReference>
<feature type="domain" description="Transcription regulator PadR N-terminal" evidence="2">
    <location>
        <begin position="37"/>
        <end position="106"/>
    </location>
</feature>
<dbReference type="InParanoid" id="A0LEX5"/>
<evidence type="ECO:0000313" key="3">
    <source>
        <dbReference type="EMBL" id="ABK15977.1"/>
    </source>
</evidence>
<evidence type="ECO:0000259" key="2">
    <source>
        <dbReference type="Pfam" id="PF03551"/>
    </source>
</evidence>
<dbReference type="InterPro" id="IPR036390">
    <property type="entry name" value="WH_DNA-bd_sf"/>
</dbReference>